<sequence>MARSAFPSDPSGFADPPWNAPLDAQAAIRAIPESSTIAGMYLEPLVREARRLGRALPSARQRYVAFQFYPLREHVTVLVEGTQALFPELSMREALRKLGRGAPRALVQTTLGKIVLGTAEGVLQSLDAIAKTYNTNIKPAHAEIVESAPQAAVVRLERVPFLLDSHHVGVLEGAMSYAGVRGTVKIRMRAADAADFLCEW</sequence>
<dbReference type="Proteomes" id="UP000034883">
    <property type="component" value="Chromosome"/>
</dbReference>
<organism evidence="1 2">
    <name type="scientific">Sandaracinus amylolyticus</name>
    <dbReference type="NCBI Taxonomy" id="927083"/>
    <lineage>
        <taxon>Bacteria</taxon>
        <taxon>Pseudomonadati</taxon>
        <taxon>Myxococcota</taxon>
        <taxon>Polyangia</taxon>
        <taxon>Polyangiales</taxon>
        <taxon>Sandaracinaceae</taxon>
        <taxon>Sandaracinus</taxon>
    </lineage>
</organism>
<gene>
    <name evidence="1" type="ORF">DB32_004824</name>
</gene>
<dbReference type="AlphaFoldDB" id="A0A0F6W520"/>
<evidence type="ECO:0000313" key="1">
    <source>
        <dbReference type="EMBL" id="AKF07675.1"/>
    </source>
</evidence>
<proteinExistence type="predicted"/>
<protein>
    <recommendedName>
        <fullName evidence="3">DUF2378 family protein</fullName>
    </recommendedName>
</protein>
<keyword evidence="2" id="KW-1185">Reference proteome</keyword>
<dbReference type="NCBIfam" id="TIGR02265">
    <property type="entry name" value="Mxa_TIGR02265"/>
    <property type="match status" value="1"/>
</dbReference>
<name>A0A0F6W520_9BACT</name>
<dbReference type="KEGG" id="samy:DB32_004824"/>
<accession>A0A0F6W520</accession>
<dbReference type="Pfam" id="PF09536">
    <property type="entry name" value="DUF2378"/>
    <property type="match status" value="1"/>
</dbReference>
<dbReference type="RefSeq" id="WP_053234906.1">
    <property type="nucleotide sequence ID" value="NZ_CP011125.1"/>
</dbReference>
<evidence type="ECO:0008006" key="3">
    <source>
        <dbReference type="Google" id="ProtNLM"/>
    </source>
</evidence>
<dbReference type="InterPro" id="IPR011751">
    <property type="entry name" value="Mxa_paralog_2265"/>
</dbReference>
<evidence type="ECO:0000313" key="2">
    <source>
        <dbReference type="Proteomes" id="UP000034883"/>
    </source>
</evidence>
<reference evidence="1 2" key="1">
    <citation type="submission" date="2015-03" db="EMBL/GenBank/DDBJ databases">
        <title>Genome assembly of Sandaracinus amylolyticus DSM 53668.</title>
        <authorList>
            <person name="Sharma G."/>
            <person name="Subramanian S."/>
        </authorList>
    </citation>
    <scope>NUCLEOTIDE SEQUENCE [LARGE SCALE GENOMIC DNA]</scope>
    <source>
        <strain evidence="1 2">DSM 53668</strain>
    </source>
</reference>
<dbReference type="EMBL" id="CP011125">
    <property type="protein sequence ID" value="AKF07675.1"/>
    <property type="molecule type" value="Genomic_DNA"/>
</dbReference>